<name>A0A553BN27_9FLAO</name>
<dbReference type="AlphaFoldDB" id="A0A553BN27"/>
<sequence length="80" mass="9065">MDYLKMLDIVEKKIGKEFPNVVNDVDLCISSGSTGGEITFNVGKYLINLETNNKEAYDILFNDITEYVNGCKKEGLNLRR</sequence>
<dbReference type="RefSeq" id="WP_144064787.1">
    <property type="nucleotide sequence ID" value="NZ_VJZL01000013.1"/>
</dbReference>
<comment type="caution">
    <text evidence="1">The sequence shown here is derived from an EMBL/GenBank/DDBJ whole genome shotgun (WGS) entry which is preliminary data.</text>
</comment>
<organism evidence="1 2">
    <name type="scientific">Flavobacterium gawalongense</name>
    <dbReference type="NCBI Taxonomy" id="2594432"/>
    <lineage>
        <taxon>Bacteria</taxon>
        <taxon>Pseudomonadati</taxon>
        <taxon>Bacteroidota</taxon>
        <taxon>Flavobacteriia</taxon>
        <taxon>Flavobacteriales</taxon>
        <taxon>Flavobacteriaceae</taxon>
        <taxon>Flavobacterium</taxon>
    </lineage>
</organism>
<gene>
    <name evidence="1" type="ORF">FNW11_09140</name>
</gene>
<protein>
    <submittedName>
        <fullName evidence="1">Uncharacterized protein</fullName>
    </submittedName>
</protein>
<dbReference type="EMBL" id="VJZL01000013">
    <property type="protein sequence ID" value="TRX09658.1"/>
    <property type="molecule type" value="Genomic_DNA"/>
</dbReference>
<proteinExistence type="predicted"/>
<dbReference type="Proteomes" id="UP000318669">
    <property type="component" value="Unassembled WGS sequence"/>
</dbReference>
<reference evidence="1 2" key="1">
    <citation type="submission" date="2019-07" db="EMBL/GenBank/DDBJ databases">
        <title>Novel species of Flavobacterium.</title>
        <authorList>
            <person name="Liu Q."/>
            <person name="Xin Y.-H."/>
        </authorList>
    </citation>
    <scope>NUCLEOTIDE SEQUENCE [LARGE SCALE GENOMIC DNA]</scope>
    <source>
        <strain evidence="1 2">GSR22</strain>
    </source>
</reference>
<dbReference type="OrthoDB" id="9953407at2"/>
<evidence type="ECO:0000313" key="2">
    <source>
        <dbReference type="Proteomes" id="UP000318669"/>
    </source>
</evidence>
<accession>A0A553BN27</accession>
<evidence type="ECO:0000313" key="1">
    <source>
        <dbReference type="EMBL" id="TRX09658.1"/>
    </source>
</evidence>